<organism evidence="1 2">
    <name type="scientific">Camellia sinensis var. sinensis</name>
    <name type="common">China tea</name>
    <dbReference type="NCBI Taxonomy" id="542762"/>
    <lineage>
        <taxon>Eukaryota</taxon>
        <taxon>Viridiplantae</taxon>
        <taxon>Streptophyta</taxon>
        <taxon>Embryophyta</taxon>
        <taxon>Tracheophyta</taxon>
        <taxon>Spermatophyta</taxon>
        <taxon>Magnoliopsida</taxon>
        <taxon>eudicotyledons</taxon>
        <taxon>Gunneridae</taxon>
        <taxon>Pentapetalae</taxon>
        <taxon>asterids</taxon>
        <taxon>Ericales</taxon>
        <taxon>Theaceae</taxon>
        <taxon>Camellia</taxon>
    </lineage>
</organism>
<name>A0A4S4ETW4_CAMSN</name>
<dbReference type="Proteomes" id="UP000306102">
    <property type="component" value="Unassembled WGS sequence"/>
</dbReference>
<protein>
    <submittedName>
        <fullName evidence="1">Uncharacterized protein</fullName>
    </submittedName>
</protein>
<comment type="caution">
    <text evidence="1">The sequence shown here is derived from an EMBL/GenBank/DDBJ whole genome shotgun (WGS) entry which is preliminary data.</text>
</comment>
<accession>A0A4S4ETW4</accession>
<keyword evidence="2" id="KW-1185">Reference proteome</keyword>
<proteinExistence type="predicted"/>
<reference evidence="1 2" key="1">
    <citation type="journal article" date="2018" name="Proc. Natl. Acad. Sci. U.S.A.">
        <title>Draft genome sequence of Camellia sinensis var. sinensis provides insights into the evolution of the tea genome and tea quality.</title>
        <authorList>
            <person name="Wei C."/>
            <person name="Yang H."/>
            <person name="Wang S."/>
            <person name="Zhao J."/>
            <person name="Liu C."/>
            <person name="Gao L."/>
            <person name="Xia E."/>
            <person name="Lu Y."/>
            <person name="Tai Y."/>
            <person name="She G."/>
            <person name="Sun J."/>
            <person name="Cao H."/>
            <person name="Tong W."/>
            <person name="Gao Q."/>
            <person name="Li Y."/>
            <person name="Deng W."/>
            <person name="Jiang X."/>
            <person name="Wang W."/>
            <person name="Chen Q."/>
            <person name="Zhang S."/>
            <person name="Li H."/>
            <person name="Wu J."/>
            <person name="Wang P."/>
            <person name="Li P."/>
            <person name="Shi C."/>
            <person name="Zheng F."/>
            <person name="Jian J."/>
            <person name="Huang B."/>
            <person name="Shan D."/>
            <person name="Shi M."/>
            <person name="Fang C."/>
            <person name="Yue Y."/>
            <person name="Li F."/>
            <person name="Li D."/>
            <person name="Wei S."/>
            <person name="Han B."/>
            <person name="Jiang C."/>
            <person name="Yin Y."/>
            <person name="Xia T."/>
            <person name="Zhang Z."/>
            <person name="Bennetzen J.L."/>
            <person name="Zhao S."/>
            <person name="Wan X."/>
        </authorList>
    </citation>
    <scope>NUCLEOTIDE SEQUENCE [LARGE SCALE GENOMIC DNA]</scope>
    <source>
        <strain evidence="2">cv. Shuchazao</strain>
        <tissue evidence="1">Leaf</tissue>
    </source>
</reference>
<evidence type="ECO:0000313" key="1">
    <source>
        <dbReference type="EMBL" id="THG19894.1"/>
    </source>
</evidence>
<sequence>MDVRPFIRADDRPIRAIQASPLRTTTLFPYWVMLFVLSKINLSLVPPWDGSFCASQGQSQPSLAIGNHSIQGVTVYTPQVQSQPALAIGNHSIQGITVYTPQVQSQRPLAIGNHSIQGVTVYTPQGQSQPPFIMGSNYVEGHGHGVYSSQSRPVSQSQPPMGRTSVHHVTYPTYDELLRGTTVQHFPVQMSQASHSPADSHVHGHR</sequence>
<dbReference type="AlphaFoldDB" id="A0A4S4ETW4"/>
<gene>
    <name evidence="1" type="ORF">TEA_016104</name>
</gene>
<evidence type="ECO:0000313" key="2">
    <source>
        <dbReference type="Proteomes" id="UP000306102"/>
    </source>
</evidence>
<dbReference type="EMBL" id="SDRB02002214">
    <property type="protein sequence ID" value="THG19894.1"/>
    <property type="molecule type" value="Genomic_DNA"/>
</dbReference>